<keyword evidence="2" id="KW-1185">Reference proteome</keyword>
<gene>
    <name evidence="1" type="ORF">Tco_1113523</name>
</gene>
<sequence>MSNNNNIQPLDLTNYDGISQPDVILIDPMGFLLGCAKKGGDRKKQRPPTIYKVSRVLRDLSESSFNP</sequence>
<reference evidence="1" key="1">
    <citation type="journal article" date="2022" name="Int. J. Mol. Sci.">
        <title>Draft Genome of Tanacetum Coccineum: Genomic Comparison of Closely Related Tanacetum-Family Plants.</title>
        <authorList>
            <person name="Yamashiro T."/>
            <person name="Shiraishi A."/>
            <person name="Nakayama K."/>
            <person name="Satake H."/>
        </authorList>
    </citation>
    <scope>NUCLEOTIDE SEQUENCE</scope>
</reference>
<evidence type="ECO:0000313" key="1">
    <source>
        <dbReference type="EMBL" id="GJU03185.1"/>
    </source>
</evidence>
<reference evidence="1" key="2">
    <citation type="submission" date="2022-01" db="EMBL/GenBank/DDBJ databases">
        <authorList>
            <person name="Yamashiro T."/>
            <person name="Shiraishi A."/>
            <person name="Satake H."/>
            <person name="Nakayama K."/>
        </authorList>
    </citation>
    <scope>NUCLEOTIDE SEQUENCE</scope>
</reference>
<protein>
    <submittedName>
        <fullName evidence="1">Uncharacterized protein</fullName>
    </submittedName>
</protein>
<accession>A0ABQ5ITX5</accession>
<evidence type="ECO:0000313" key="2">
    <source>
        <dbReference type="Proteomes" id="UP001151760"/>
    </source>
</evidence>
<name>A0ABQ5ITX5_9ASTR</name>
<dbReference type="EMBL" id="BQNB010021128">
    <property type="protein sequence ID" value="GJU03185.1"/>
    <property type="molecule type" value="Genomic_DNA"/>
</dbReference>
<proteinExistence type="predicted"/>
<dbReference type="Proteomes" id="UP001151760">
    <property type="component" value="Unassembled WGS sequence"/>
</dbReference>
<organism evidence="1 2">
    <name type="scientific">Tanacetum coccineum</name>
    <dbReference type="NCBI Taxonomy" id="301880"/>
    <lineage>
        <taxon>Eukaryota</taxon>
        <taxon>Viridiplantae</taxon>
        <taxon>Streptophyta</taxon>
        <taxon>Embryophyta</taxon>
        <taxon>Tracheophyta</taxon>
        <taxon>Spermatophyta</taxon>
        <taxon>Magnoliopsida</taxon>
        <taxon>eudicotyledons</taxon>
        <taxon>Gunneridae</taxon>
        <taxon>Pentapetalae</taxon>
        <taxon>asterids</taxon>
        <taxon>campanulids</taxon>
        <taxon>Asterales</taxon>
        <taxon>Asteraceae</taxon>
        <taxon>Asteroideae</taxon>
        <taxon>Anthemideae</taxon>
        <taxon>Anthemidinae</taxon>
        <taxon>Tanacetum</taxon>
    </lineage>
</organism>
<comment type="caution">
    <text evidence="1">The sequence shown here is derived from an EMBL/GenBank/DDBJ whole genome shotgun (WGS) entry which is preliminary data.</text>
</comment>